<feature type="domain" description="N-acetyltransferase" evidence="3">
    <location>
        <begin position="5"/>
        <end position="151"/>
    </location>
</feature>
<evidence type="ECO:0000256" key="1">
    <source>
        <dbReference type="ARBA" id="ARBA00022679"/>
    </source>
</evidence>
<gene>
    <name evidence="4" type="ORF">SMD27_04750</name>
</gene>
<evidence type="ECO:0000256" key="2">
    <source>
        <dbReference type="ARBA" id="ARBA00023315"/>
    </source>
</evidence>
<evidence type="ECO:0000313" key="5">
    <source>
        <dbReference type="Proteomes" id="UP001279642"/>
    </source>
</evidence>
<dbReference type="InterPro" id="IPR016181">
    <property type="entry name" value="Acyl_CoA_acyltransferase"/>
</dbReference>
<proteinExistence type="predicted"/>
<evidence type="ECO:0000259" key="3">
    <source>
        <dbReference type="PROSITE" id="PS51186"/>
    </source>
</evidence>
<dbReference type="CDD" id="cd04301">
    <property type="entry name" value="NAT_SF"/>
    <property type="match status" value="1"/>
</dbReference>
<dbReference type="Gene3D" id="3.40.630.30">
    <property type="match status" value="1"/>
</dbReference>
<reference evidence="4 5" key="1">
    <citation type="journal article" date="2016" name="Antonie Van Leeuwenhoek">
        <title>Dongia soli sp. nov., isolated from soil from Dokdo, Korea.</title>
        <authorList>
            <person name="Kim D.U."/>
            <person name="Lee H."/>
            <person name="Kim H."/>
            <person name="Kim S.G."/>
            <person name="Ka J.O."/>
        </authorList>
    </citation>
    <scope>NUCLEOTIDE SEQUENCE [LARGE SCALE GENOMIC DNA]</scope>
    <source>
        <strain evidence="4 5">D78</strain>
    </source>
</reference>
<dbReference type="Proteomes" id="UP001279642">
    <property type="component" value="Unassembled WGS sequence"/>
</dbReference>
<dbReference type="Pfam" id="PF00583">
    <property type="entry name" value="Acetyltransf_1"/>
    <property type="match status" value="1"/>
</dbReference>
<comment type="caution">
    <text evidence="4">The sequence shown here is derived from an EMBL/GenBank/DDBJ whole genome shotgun (WGS) entry which is preliminary data.</text>
</comment>
<keyword evidence="1" id="KW-0808">Transferase</keyword>
<name>A0ABU5E963_9PROT</name>
<keyword evidence="2" id="KW-0012">Acyltransferase</keyword>
<dbReference type="PROSITE" id="PS51186">
    <property type="entry name" value="GNAT"/>
    <property type="match status" value="1"/>
</dbReference>
<dbReference type="RefSeq" id="WP_320507172.1">
    <property type="nucleotide sequence ID" value="NZ_JAXCLW010000001.1"/>
</dbReference>
<dbReference type="EMBL" id="JAXCLW010000001">
    <property type="protein sequence ID" value="MDY0882140.1"/>
    <property type="molecule type" value="Genomic_DNA"/>
</dbReference>
<dbReference type="PANTHER" id="PTHR43877">
    <property type="entry name" value="AMINOALKYLPHOSPHONATE N-ACETYLTRANSFERASE-RELATED-RELATED"/>
    <property type="match status" value="1"/>
</dbReference>
<protein>
    <submittedName>
        <fullName evidence="4">GNAT family N-acetyltransferase</fullName>
    </submittedName>
</protein>
<accession>A0ABU5E963</accession>
<evidence type="ECO:0000313" key="4">
    <source>
        <dbReference type="EMBL" id="MDY0882140.1"/>
    </source>
</evidence>
<sequence>MAESETLRRAVPADASAIRTLTHAAYAKWLPVLGREPKPMTADYDQAVREHLIDLLVVGDRLAALVETIPMADHLLIENLAVSPDFQRRGYGRRLALHAEELARSRGYSEIRLYTNKLFAENIALYRRLGYGLDREEPFKGGFLVHMSKRV</sequence>
<organism evidence="4 5">
    <name type="scientific">Dongia soli</name>
    <dbReference type="NCBI Taxonomy" id="600628"/>
    <lineage>
        <taxon>Bacteria</taxon>
        <taxon>Pseudomonadati</taxon>
        <taxon>Pseudomonadota</taxon>
        <taxon>Alphaproteobacteria</taxon>
        <taxon>Rhodospirillales</taxon>
        <taxon>Dongiaceae</taxon>
        <taxon>Dongia</taxon>
    </lineage>
</organism>
<dbReference type="InterPro" id="IPR000182">
    <property type="entry name" value="GNAT_dom"/>
</dbReference>
<dbReference type="InterPro" id="IPR050832">
    <property type="entry name" value="Bact_Acetyltransf"/>
</dbReference>
<dbReference type="SUPFAM" id="SSF55729">
    <property type="entry name" value="Acyl-CoA N-acyltransferases (Nat)"/>
    <property type="match status" value="1"/>
</dbReference>
<keyword evidence="5" id="KW-1185">Reference proteome</keyword>